<dbReference type="PANTHER" id="PTHR31362:SF0">
    <property type="entry name" value="EXOSTOSIN DOMAIN-CONTAINING PROTEIN-RELATED"/>
    <property type="match status" value="1"/>
</dbReference>
<dbReference type="PANTHER" id="PTHR31362">
    <property type="entry name" value="GLYCOSYLTRANSFERASE STELLO1-RELATED"/>
    <property type="match status" value="1"/>
</dbReference>
<organism evidence="1 2">
    <name type="scientific">Ancylostoma ceylanicum</name>
    <dbReference type="NCBI Taxonomy" id="53326"/>
    <lineage>
        <taxon>Eukaryota</taxon>
        <taxon>Metazoa</taxon>
        <taxon>Ecdysozoa</taxon>
        <taxon>Nematoda</taxon>
        <taxon>Chromadorea</taxon>
        <taxon>Rhabditida</taxon>
        <taxon>Rhabditina</taxon>
        <taxon>Rhabditomorpha</taxon>
        <taxon>Strongyloidea</taxon>
        <taxon>Ancylostomatidae</taxon>
        <taxon>Ancylostomatinae</taxon>
        <taxon>Ancylostoma</taxon>
    </lineage>
</organism>
<dbReference type="EMBL" id="JARK01000777">
    <property type="protein sequence ID" value="EYC35035.1"/>
    <property type="molecule type" value="Genomic_DNA"/>
</dbReference>
<gene>
    <name evidence="1" type="primary">Acey_s1178.g3734</name>
    <name evidence="1" type="ORF">Y032_1178g3734</name>
</gene>
<name>A0A016W612_9BILA</name>
<evidence type="ECO:0000313" key="2">
    <source>
        <dbReference type="Proteomes" id="UP000024635"/>
    </source>
</evidence>
<reference evidence="2" key="1">
    <citation type="journal article" date="2015" name="Nat. Genet.">
        <title>The genome and transcriptome of the zoonotic hookworm Ancylostoma ceylanicum identify infection-specific gene families.</title>
        <authorList>
            <person name="Schwarz E.M."/>
            <person name="Hu Y."/>
            <person name="Antoshechkin I."/>
            <person name="Miller M.M."/>
            <person name="Sternberg P.W."/>
            <person name="Aroian R.V."/>
        </authorList>
    </citation>
    <scope>NUCLEOTIDE SEQUENCE</scope>
    <source>
        <strain evidence="2">HY135</strain>
    </source>
</reference>
<dbReference type="InterPro" id="IPR005049">
    <property type="entry name" value="STL-like"/>
</dbReference>
<proteinExistence type="predicted"/>
<protein>
    <submittedName>
        <fullName evidence="1">Uncharacterized protein</fullName>
    </submittedName>
</protein>
<dbReference type="OrthoDB" id="5948173at2759"/>
<comment type="caution">
    <text evidence="1">The sequence shown here is derived from an EMBL/GenBank/DDBJ whole genome shotgun (WGS) entry which is preliminary data.</text>
</comment>
<accession>A0A016W612</accession>
<sequence length="159" mass="18230">MIIEMFVGSSSDCIRINNYPHQCEKPGVENSRAKPGIPSSILKIVAYHKWIIYEFIKNDKTLGAKALKKAVHLFEEKYRNDTAVQAVWDQYQDGISNKMIEANASVQLKAQDGWAVSDMYYVPSSLLEFHAGLMEIFFEARLFHEIAVSKFLYTVPHRL</sequence>
<evidence type="ECO:0000313" key="1">
    <source>
        <dbReference type="EMBL" id="EYC35035.1"/>
    </source>
</evidence>
<keyword evidence="2" id="KW-1185">Reference proteome</keyword>
<dbReference type="AlphaFoldDB" id="A0A016W612"/>
<dbReference type="Proteomes" id="UP000024635">
    <property type="component" value="Unassembled WGS sequence"/>
</dbReference>